<gene>
    <name evidence="5" type="ORF">C0J50_0131</name>
</gene>
<evidence type="ECO:0000256" key="1">
    <source>
        <dbReference type="ARBA" id="ARBA00037970"/>
    </source>
</evidence>
<keyword evidence="6" id="KW-1185">Reference proteome</keyword>
<dbReference type="EMBL" id="MU554589">
    <property type="protein sequence ID" value="KAI5615450.1"/>
    <property type="molecule type" value="Genomic_DNA"/>
</dbReference>
<evidence type="ECO:0000259" key="4">
    <source>
        <dbReference type="PROSITE" id="PS50186"/>
    </source>
</evidence>
<sequence>NMASVRERAAALNLAGKMYSPMHHPAGCLMISRSVDQQTLISSCQTSFIWSRLISHLQSEVKVKRRRHFLKSHDNCFVGSDAVSVIQAYVKQSKVLGDAEVPRAKAVRVCQALLDCKVFEAVASKTFGKESKLSEFQDSVGSLYRFLNTQTPVLSSAENTLTSPSNERNPESRLHGDDPLFCHSTPVKPGHIMNILLEEIDLSLSLLQAESLPPSVVSRVWQEQTVQRLLQLIELPLLDGVLDCGQCPLSAANNNEPDVLYTSNYLDREILKAFKESQQDEWLLAALELMDFLPDQQVVEVSRELPSLSQDDEEDGGNEEHALWRSTGIQQCKDLLFDILAKHYGQASFQPLLPSGLNDVYTQITELLVNGKFDVALEVLQLCLKLLPAANREELYRLLGFMSLAADPQHIRLHKEIENRVHVKKTFCRSIIQSRSLSKGKVDLLLLFMLDNHEDIFKIPGSLHRLVSDKLDDIVKKKDPTTQGSAFCQQISSTLYSDTVKSLTNTELFVLLRNIDENTAYSMKVKRRLLAQFHKGHPDIFAQYFGSRLSTISLSE</sequence>
<organism evidence="5 6">
    <name type="scientific">Silurus asotus</name>
    <name type="common">Amur catfish</name>
    <name type="synonym">Parasilurus asotus</name>
    <dbReference type="NCBI Taxonomy" id="30991"/>
    <lineage>
        <taxon>Eukaryota</taxon>
        <taxon>Metazoa</taxon>
        <taxon>Chordata</taxon>
        <taxon>Craniata</taxon>
        <taxon>Vertebrata</taxon>
        <taxon>Euteleostomi</taxon>
        <taxon>Actinopterygii</taxon>
        <taxon>Neopterygii</taxon>
        <taxon>Teleostei</taxon>
        <taxon>Ostariophysi</taxon>
        <taxon>Siluriformes</taxon>
        <taxon>Siluridae</taxon>
        <taxon>Silurus</taxon>
    </lineage>
</organism>
<feature type="compositionally biased region" description="Polar residues" evidence="3">
    <location>
        <begin position="157"/>
        <end position="167"/>
    </location>
</feature>
<dbReference type="PROSITE" id="PS50186">
    <property type="entry name" value="DEP"/>
    <property type="match status" value="1"/>
</dbReference>
<dbReference type="InterPro" id="IPR036390">
    <property type="entry name" value="WH_DNA-bd_sf"/>
</dbReference>
<reference evidence="5" key="1">
    <citation type="submission" date="2018-07" db="EMBL/GenBank/DDBJ databases">
        <title>Comparative genomics of catfishes provides insights into carnivory and benthic adaptation.</title>
        <authorList>
            <person name="Zhang Y."/>
            <person name="Wang D."/>
            <person name="Peng Z."/>
            <person name="Zheng S."/>
            <person name="Shao F."/>
            <person name="Tao W."/>
        </authorList>
    </citation>
    <scope>NUCLEOTIDE SEQUENCE</scope>
    <source>
        <strain evidence="5">Chongqing</strain>
    </source>
</reference>
<dbReference type="Pfam" id="PF00610">
    <property type="entry name" value="DEP"/>
    <property type="match status" value="1"/>
</dbReference>
<dbReference type="GO" id="GO:0035556">
    <property type="term" value="P:intracellular signal transduction"/>
    <property type="evidence" value="ECO:0007669"/>
    <property type="project" value="InterPro"/>
</dbReference>
<feature type="compositionally biased region" description="Basic and acidic residues" evidence="3">
    <location>
        <begin position="168"/>
        <end position="178"/>
    </location>
</feature>
<dbReference type="PANTHER" id="PTHR16206">
    <property type="entry name" value="DEP DOMAIN-CONTAINING"/>
    <property type="match status" value="1"/>
</dbReference>
<protein>
    <recommendedName>
        <fullName evidence="2">DEP domain-containing protein 7</fullName>
    </recommendedName>
</protein>
<dbReference type="InterPro" id="IPR000591">
    <property type="entry name" value="DEP_dom"/>
</dbReference>
<feature type="non-terminal residue" evidence="5">
    <location>
        <position position="556"/>
    </location>
</feature>
<feature type="non-terminal residue" evidence="5">
    <location>
        <position position="1"/>
    </location>
</feature>
<evidence type="ECO:0000256" key="2">
    <source>
        <dbReference type="ARBA" id="ARBA00040225"/>
    </source>
</evidence>
<dbReference type="AlphaFoldDB" id="A0AAD5AG54"/>
<accession>A0AAD5AG54</accession>
<name>A0AAD5AG54_SILAS</name>
<dbReference type="PANTHER" id="PTHR16206:SF9">
    <property type="entry name" value="DEP DOMAIN-CONTAINING PROTEIN 7"/>
    <property type="match status" value="1"/>
</dbReference>
<comment type="similarity">
    <text evidence="1">Belongs to the DEPDC7 family.</text>
</comment>
<dbReference type="SUPFAM" id="SSF46785">
    <property type="entry name" value="Winged helix' DNA-binding domain"/>
    <property type="match status" value="1"/>
</dbReference>
<proteinExistence type="inferred from homology"/>
<dbReference type="CDD" id="cd04405">
    <property type="entry name" value="RhoGAP_BRCC3-like"/>
    <property type="match status" value="1"/>
</dbReference>
<dbReference type="SMART" id="SM00049">
    <property type="entry name" value="DEP"/>
    <property type="match status" value="1"/>
</dbReference>
<dbReference type="Proteomes" id="UP001205998">
    <property type="component" value="Unassembled WGS sequence"/>
</dbReference>
<evidence type="ECO:0000313" key="6">
    <source>
        <dbReference type="Proteomes" id="UP001205998"/>
    </source>
</evidence>
<evidence type="ECO:0000256" key="3">
    <source>
        <dbReference type="SAM" id="MobiDB-lite"/>
    </source>
</evidence>
<dbReference type="Gene3D" id="1.10.10.10">
    <property type="entry name" value="Winged helix-like DNA-binding domain superfamily/Winged helix DNA-binding domain"/>
    <property type="match status" value="1"/>
</dbReference>
<dbReference type="InterPro" id="IPR036388">
    <property type="entry name" value="WH-like_DNA-bd_sf"/>
</dbReference>
<feature type="region of interest" description="Disordered" evidence="3">
    <location>
        <begin position="157"/>
        <end position="178"/>
    </location>
</feature>
<evidence type="ECO:0000313" key="5">
    <source>
        <dbReference type="EMBL" id="KAI5615450.1"/>
    </source>
</evidence>
<comment type="caution">
    <text evidence="5">The sequence shown here is derived from an EMBL/GenBank/DDBJ whole genome shotgun (WGS) entry which is preliminary data.</text>
</comment>
<feature type="domain" description="DEP" evidence="4">
    <location>
        <begin position="57"/>
        <end position="148"/>
    </location>
</feature>